<reference evidence="12 13" key="1">
    <citation type="submission" date="2016-07" db="EMBL/GenBank/DDBJ databases">
        <title>Pervasive Adenine N6-methylation of Active Genes in Fungi.</title>
        <authorList>
            <consortium name="DOE Joint Genome Institute"/>
            <person name="Mondo S.J."/>
            <person name="Dannebaum R.O."/>
            <person name="Kuo R.C."/>
            <person name="Labutti K."/>
            <person name="Haridas S."/>
            <person name="Kuo A."/>
            <person name="Salamov A."/>
            <person name="Ahrendt S.R."/>
            <person name="Lipzen A."/>
            <person name="Sullivan W."/>
            <person name="Andreopoulos W.B."/>
            <person name="Clum A."/>
            <person name="Lindquist E."/>
            <person name="Daum C."/>
            <person name="Ramamoorthy G.K."/>
            <person name="Gryganskyi A."/>
            <person name="Culley D."/>
            <person name="Magnuson J.K."/>
            <person name="James T.Y."/>
            <person name="O'Malley M.A."/>
            <person name="Stajich J.E."/>
            <person name="Spatafora J.W."/>
            <person name="Visel A."/>
            <person name="Grigoriev I.V."/>
        </authorList>
    </citation>
    <scope>NUCLEOTIDE SEQUENCE [LARGE SCALE GENOMIC DNA]</scope>
    <source>
        <strain evidence="12 13">PL171</strain>
    </source>
</reference>
<dbReference type="GO" id="GO:0008270">
    <property type="term" value="F:zinc ion binding"/>
    <property type="evidence" value="ECO:0007669"/>
    <property type="project" value="InterPro"/>
</dbReference>
<feature type="domain" description="Peptidase M1 membrane alanine aminopeptidase" evidence="10">
    <location>
        <begin position="290"/>
        <end position="507"/>
    </location>
</feature>
<keyword evidence="4 7" id="KW-0378">Hydrolase</keyword>
<dbReference type="EMBL" id="MCFL01000024">
    <property type="protein sequence ID" value="ORZ35026.1"/>
    <property type="molecule type" value="Genomic_DNA"/>
</dbReference>
<gene>
    <name evidence="12" type="ORF">BCR44DRAFT_1434945</name>
</gene>
<dbReference type="PANTHER" id="PTHR11804:SF84">
    <property type="entry name" value="SACCHAROLYSIN"/>
    <property type="match status" value="1"/>
</dbReference>
<dbReference type="InterPro" id="IPR024079">
    <property type="entry name" value="MetalloPept_cat_dom_sf"/>
</dbReference>
<dbReference type="FunFam" id="3.40.390.10:FF:000006">
    <property type="entry name" value="Thimet oligopeptidase 1"/>
    <property type="match status" value="1"/>
</dbReference>
<sequence>MPNCCAHDLHEALGSAAVLIDAEIAAIHAEASAGAAPADLDGFTAATTPARYAPNIALEPIHLDIALDFDFDAAKADASITHTIRCNRAGGESASDAMRKAVSSLKLHGVALDNVRVEGDLVGSFEYTGKEIHIDWTKPFARGEERKVTIKYTVEQPVAGMYFNHANGKFGYGPHGTHVITDHETERARYWLATIDEPTVRPKLTFHLTAPAHMEALANGNLVSTTASADGARKTTVWHLDYPCPSYLLCLAVGEFNSVEDAAAQIGGRTVPIKYFGTKMMPAEELKRGLDQTKHMIEWLSNKLQFDLPWDKYYQISSPYSGGAMENISFVTWGDFVHMDERQSRDFKMRVDSTNIHEAVHTWFGDVTVIRYFESVWLKESFATYLPLVYQSESYPGANIPPQDLKDYGRFNMLMTQERYMSATAGYLRPVVCKRYDHSWNMFDAYSYPGGAMRIHMLRGLLGDDVFWSGLSKYLHKFAGKTVTTDDLRKVLEAESGLNLVQFFDQWFTEGKGHPTFKPSFGFDPARNVAHLTLEQTQADAAKGVPLFAMDVPVHFVSKDGEVFKAVAKFDGTNAKAVAIAHTGGKPVRVELDPHGFQLFALPDSAFVPAADLALNAAELSDDVVQRIRAYRGLIKEADFTTLRKVRALALKEKSPWVRQEIVAALKAHRHEPMVSLALELVERETNDYARTAMLGHLEFKHPAVHEYAQTKLADAQVKSGWTYLQIAALVRMLAVQADAADFQFVADLATAKGDSLKGIEFYNQVQAEAIRSVAKFRTTQAAELLLSLHERFQRENAAWRLKTALVVALAQIAAWVHADTAGVRVGEALAELVVDESSGTVRMYASILLARAPHAIASKHAGTIRNALVLQSEQAKVTITKALTALGKASADKDAAVNALKGKVAALEKSLAKVENKYFAQQEQEVLVAKTAAKAQREVAAKATEVSIEKAAAAATAAAKAPITLNHLDGHKVVRTPEEIKNDLEALITTLTKVYDQIAALPEEQCTFESVFLRTARLDNRALGEFFALGFLKAVAPEKEVRDASNDATKRMTDFMIEVNAREDLYRVAKAAYARLPKDLDPQDQRLVDRIMRDYRRQGLELPKAEKDELVAMRKRISDLSREFSRNIAEDKTFVAVTREELDGMSEDYIKSLKTTDDGKYKVTMDYPSRLPLMKKCKVAETRRKVDEAGSTMCPENKALLEEMMELRAKCAAILGYRNHSHFRLEINMAKDPETVTSFLDDLRTKLQPLAKQDYVRLLEIKNVELAKQGLPKADTLDSWDVSYYQNILVETEYALDQEQLKPYFSFEVVTKGMLDMYAKILGIKFVQVRDAVAWHEDVTLWRCYDAKTNNLLGSFYMDLYPRDGAFTHAAVFPIRPGCQLADGSYQTPIAAMKCNFTKPTKEKPSLLTHDEVVTYFHEFGHVLHHMCSAGNVKHAVFSGTATARDFSEAPSQLYENWVWDPSVLTMLSSHYKTGAKIPSELVEKLVATKFVCNGLFYSRQLLFCLFDMAVHQIAPGSKCPDTTELYNQIAVDVSLISPPANSHRQTTFAHITAATILFSADMFAKFEAAPGGIFDKAVGEAYRYKVIGVGGSREEMDSLREFLGREPNSDAFLKSIGL</sequence>
<comment type="caution">
    <text evidence="12">The sequence shown here is derived from an EMBL/GenBank/DDBJ whole genome shotgun (WGS) entry which is preliminary data.</text>
</comment>
<dbReference type="Gene3D" id="1.10.390.10">
    <property type="entry name" value="Neutral Protease Domain 2"/>
    <property type="match status" value="1"/>
</dbReference>
<keyword evidence="3 7" id="KW-0479">Metal-binding</keyword>
<dbReference type="InterPro" id="IPR024080">
    <property type="entry name" value="Neurolysin/TOP_N"/>
</dbReference>
<evidence type="ECO:0000256" key="8">
    <source>
        <dbReference type="SAM" id="Coils"/>
    </source>
</evidence>
<dbReference type="InterPro" id="IPR027268">
    <property type="entry name" value="Peptidase_M4/M1_CTD_sf"/>
</dbReference>
<dbReference type="Pfam" id="PF17900">
    <property type="entry name" value="Peptidase_M1_N"/>
    <property type="match status" value="1"/>
</dbReference>
<dbReference type="GO" id="GO:0006518">
    <property type="term" value="P:peptide metabolic process"/>
    <property type="evidence" value="ECO:0007669"/>
    <property type="project" value="TreeGrafter"/>
</dbReference>
<protein>
    <recommendedName>
        <fullName evidence="14">Peptidase M3A/M3B catalytic domain-containing protein</fullName>
    </recommendedName>
</protein>
<evidence type="ECO:0000259" key="9">
    <source>
        <dbReference type="Pfam" id="PF01432"/>
    </source>
</evidence>
<comment type="cofactor">
    <cofactor evidence="7">
        <name>Zn(2+)</name>
        <dbReference type="ChEBI" id="CHEBI:29105"/>
    </cofactor>
    <text evidence="7">Binds 1 zinc ion.</text>
</comment>
<evidence type="ECO:0000259" key="11">
    <source>
        <dbReference type="Pfam" id="PF17900"/>
    </source>
</evidence>
<dbReference type="OrthoDB" id="534666at2759"/>
<proteinExistence type="inferred from homology"/>
<evidence type="ECO:0000313" key="12">
    <source>
        <dbReference type="EMBL" id="ORZ35026.1"/>
    </source>
</evidence>
<dbReference type="InterPro" id="IPR024077">
    <property type="entry name" value="Neurolysin/TOP_dom2"/>
</dbReference>
<comment type="similarity">
    <text evidence="1 7">Belongs to the peptidase M3 family.</text>
</comment>
<name>A0A1Y2HKE5_9FUNG</name>
<dbReference type="InterPro" id="IPR014782">
    <property type="entry name" value="Peptidase_M1_dom"/>
</dbReference>
<keyword evidence="6 7" id="KW-0482">Metalloprotease</keyword>
<feature type="coiled-coil region" evidence="8">
    <location>
        <begin position="898"/>
        <end position="925"/>
    </location>
</feature>
<evidence type="ECO:0008006" key="14">
    <source>
        <dbReference type="Google" id="ProtNLM"/>
    </source>
</evidence>
<dbReference type="Gene3D" id="2.60.40.1730">
    <property type="entry name" value="tricorn interacting facor f3 domain"/>
    <property type="match status" value="1"/>
</dbReference>
<evidence type="ECO:0000256" key="6">
    <source>
        <dbReference type="ARBA" id="ARBA00023049"/>
    </source>
</evidence>
<dbReference type="STRING" id="765915.A0A1Y2HKE5"/>
<dbReference type="CDD" id="cd06455">
    <property type="entry name" value="M3A_TOP"/>
    <property type="match status" value="1"/>
</dbReference>
<evidence type="ECO:0000313" key="13">
    <source>
        <dbReference type="Proteomes" id="UP000193411"/>
    </source>
</evidence>
<dbReference type="InterPro" id="IPR045357">
    <property type="entry name" value="Aminopeptidase_N-like_N"/>
</dbReference>
<dbReference type="Pfam" id="PF01432">
    <property type="entry name" value="Peptidase_M3"/>
    <property type="match status" value="1"/>
</dbReference>
<dbReference type="InterPro" id="IPR042097">
    <property type="entry name" value="Aminopeptidase_N-like_N_sf"/>
</dbReference>
<accession>A0A1Y2HKE5</accession>
<evidence type="ECO:0000256" key="4">
    <source>
        <dbReference type="ARBA" id="ARBA00022801"/>
    </source>
</evidence>
<evidence type="ECO:0000256" key="7">
    <source>
        <dbReference type="RuleBase" id="RU003435"/>
    </source>
</evidence>
<organism evidence="12 13">
    <name type="scientific">Catenaria anguillulae PL171</name>
    <dbReference type="NCBI Taxonomy" id="765915"/>
    <lineage>
        <taxon>Eukaryota</taxon>
        <taxon>Fungi</taxon>
        <taxon>Fungi incertae sedis</taxon>
        <taxon>Blastocladiomycota</taxon>
        <taxon>Blastocladiomycetes</taxon>
        <taxon>Blastocladiales</taxon>
        <taxon>Catenariaceae</taxon>
        <taxon>Catenaria</taxon>
    </lineage>
</organism>
<keyword evidence="8" id="KW-0175">Coiled coil</keyword>
<dbReference type="SUPFAM" id="SSF63737">
    <property type="entry name" value="Leukotriene A4 hydrolase N-terminal domain"/>
    <property type="match status" value="1"/>
</dbReference>
<dbReference type="CDD" id="cd09603">
    <property type="entry name" value="M1_APN_like"/>
    <property type="match status" value="1"/>
</dbReference>
<dbReference type="Gene3D" id="1.10.1370.10">
    <property type="entry name" value="Neurolysin, domain 3"/>
    <property type="match status" value="1"/>
</dbReference>
<feature type="domain" description="Aminopeptidase N-like N-terminal" evidence="11">
    <location>
        <begin position="60"/>
        <end position="248"/>
    </location>
</feature>
<dbReference type="SUPFAM" id="SSF55486">
    <property type="entry name" value="Metalloproteases ('zincins'), catalytic domain"/>
    <property type="match status" value="2"/>
</dbReference>
<dbReference type="InterPro" id="IPR045090">
    <property type="entry name" value="Pept_M3A_M3B"/>
</dbReference>
<dbReference type="Proteomes" id="UP000193411">
    <property type="component" value="Unassembled WGS sequence"/>
</dbReference>
<dbReference type="GO" id="GO:0004222">
    <property type="term" value="F:metalloendopeptidase activity"/>
    <property type="evidence" value="ECO:0007669"/>
    <property type="project" value="InterPro"/>
</dbReference>
<evidence type="ECO:0000256" key="2">
    <source>
        <dbReference type="ARBA" id="ARBA00022670"/>
    </source>
</evidence>
<dbReference type="Pfam" id="PF01433">
    <property type="entry name" value="Peptidase_M1"/>
    <property type="match status" value="1"/>
</dbReference>
<evidence type="ECO:0000259" key="10">
    <source>
        <dbReference type="Pfam" id="PF01433"/>
    </source>
</evidence>
<evidence type="ECO:0000256" key="5">
    <source>
        <dbReference type="ARBA" id="ARBA00022833"/>
    </source>
</evidence>
<dbReference type="GO" id="GO:0006508">
    <property type="term" value="P:proteolysis"/>
    <property type="evidence" value="ECO:0007669"/>
    <property type="project" value="UniProtKB-KW"/>
</dbReference>
<dbReference type="Gene3D" id="3.40.390.10">
    <property type="entry name" value="Collagenase (Catalytic Domain)"/>
    <property type="match status" value="1"/>
</dbReference>
<feature type="domain" description="Peptidase M3A/M3B catalytic" evidence="9">
    <location>
        <begin position="1174"/>
        <end position="1619"/>
    </location>
</feature>
<keyword evidence="5 7" id="KW-0862">Zinc</keyword>
<keyword evidence="2 7" id="KW-0645">Protease</keyword>
<evidence type="ECO:0000256" key="1">
    <source>
        <dbReference type="ARBA" id="ARBA00006040"/>
    </source>
</evidence>
<keyword evidence="13" id="KW-1185">Reference proteome</keyword>
<dbReference type="InterPro" id="IPR001567">
    <property type="entry name" value="Pept_M3A_M3B_dom"/>
</dbReference>
<dbReference type="PANTHER" id="PTHR11804">
    <property type="entry name" value="PROTEASE M3 THIMET OLIGOPEPTIDASE-RELATED"/>
    <property type="match status" value="1"/>
</dbReference>
<evidence type="ECO:0000256" key="3">
    <source>
        <dbReference type="ARBA" id="ARBA00022723"/>
    </source>
</evidence>
<dbReference type="Gene3D" id="1.20.1050.40">
    <property type="entry name" value="Endopeptidase. Chain P, domain 1"/>
    <property type="match status" value="1"/>
</dbReference>